<accession>A0A8D5JCJ6</accession>
<dbReference type="GO" id="GO:0020037">
    <property type="term" value="F:heme binding"/>
    <property type="evidence" value="ECO:0007669"/>
    <property type="project" value="InterPro"/>
</dbReference>
<sequence>MYGTKRMALKAVFVVILLLVAWKLVYGSGAHKGGHSQKNTNMSHWAAPEKAVKQVNPVVADSNSIALGKELYSQFCMGCHGKNADGNGPAAGSLTKKPTNLRAMAGGHEDGDFAWKIRNGRGEMPAWGMSWSLRTSGIW</sequence>
<protein>
    <recommendedName>
        <fullName evidence="4">Cytochrome c domain-containing protein</fullName>
    </recommendedName>
</protein>
<evidence type="ECO:0000256" key="1">
    <source>
        <dbReference type="ARBA" id="ARBA00022723"/>
    </source>
</evidence>
<organism evidence="5 6">
    <name type="scientific">Desulfomarina profundi</name>
    <dbReference type="NCBI Taxonomy" id="2772557"/>
    <lineage>
        <taxon>Bacteria</taxon>
        <taxon>Pseudomonadati</taxon>
        <taxon>Thermodesulfobacteriota</taxon>
        <taxon>Desulfobulbia</taxon>
        <taxon>Desulfobulbales</taxon>
        <taxon>Desulfobulbaceae</taxon>
        <taxon>Desulfomarina</taxon>
    </lineage>
</organism>
<dbReference type="RefSeq" id="WP_228855903.1">
    <property type="nucleotide sequence ID" value="NZ_AP024086.1"/>
</dbReference>
<dbReference type="KEGG" id="dbk:DGMP_03960"/>
<name>A0A8D5JCJ6_9BACT</name>
<dbReference type="AlphaFoldDB" id="A0A8D5JCJ6"/>
<evidence type="ECO:0000313" key="6">
    <source>
        <dbReference type="Proteomes" id="UP000826725"/>
    </source>
</evidence>
<feature type="domain" description="Cytochrome c" evidence="4">
    <location>
        <begin position="63"/>
        <end position="139"/>
    </location>
</feature>
<gene>
    <name evidence="5" type="ORF">DGMP_03960</name>
</gene>
<evidence type="ECO:0000256" key="2">
    <source>
        <dbReference type="ARBA" id="ARBA00023004"/>
    </source>
</evidence>
<reference evidence="5" key="1">
    <citation type="submission" date="2020-09" db="EMBL/GenBank/DDBJ databases">
        <title>Desulfogranum mesoprofundum gen. nov., sp. nov., a novel mesophilic, sulfate-reducing chemolithoautotroph isolated from a deep-sea hydrothermal vent chimney in the Suiyo Seamount.</title>
        <authorList>
            <person name="Hashimoto Y."/>
            <person name="Nakagawa S."/>
        </authorList>
    </citation>
    <scope>NUCLEOTIDE SEQUENCE</scope>
    <source>
        <strain evidence="5">KT2</strain>
    </source>
</reference>
<dbReference type="GO" id="GO:0046872">
    <property type="term" value="F:metal ion binding"/>
    <property type="evidence" value="ECO:0007669"/>
    <property type="project" value="UniProtKB-KW"/>
</dbReference>
<keyword evidence="1 3" id="KW-0479">Metal-binding</keyword>
<proteinExistence type="predicted"/>
<keyword evidence="2 3" id="KW-0408">Iron</keyword>
<evidence type="ECO:0000256" key="3">
    <source>
        <dbReference type="PROSITE-ProRule" id="PRU00433"/>
    </source>
</evidence>
<dbReference type="InterPro" id="IPR009056">
    <property type="entry name" value="Cyt_c-like_dom"/>
</dbReference>
<dbReference type="GO" id="GO:0009055">
    <property type="term" value="F:electron transfer activity"/>
    <property type="evidence" value="ECO:0007669"/>
    <property type="project" value="InterPro"/>
</dbReference>
<dbReference type="EMBL" id="AP024086">
    <property type="protein sequence ID" value="BCL59703.1"/>
    <property type="molecule type" value="Genomic_DNA"/>
</dbReference>
<dbReference type="Proteomes" id="UP000826725">
    <property type="component" value="Chromosome"/>
</dbReference>
<evidence type="ECO:0000259" key="4">
    <source>
        <dbReference type="PROSITE" id="PS51007"/>
    </source>
</evidence>
<dbReference type="Pfam" id="PF13442">
    <property type="entry name" value="Cytochrome_CBB3"/>
    <property type="match status" value="1"/>
</dbReference>
<keyword evidence="6" id="KW-1185">Reference proteome</keyword>
<dbReference type="PROSITE" id="PS51007">
    <property type="entry name" value="CYTC"/>
    <property type="match status" value="1"/>
</dbReference>
<evidence type="ECO:0000313" key="5">
    <source>
        <dbReference type="EMBL" id="BCL59703.1"/>
    </source>
</evidence>
<keyword evidence="3" id="KW-0349">Heme</keyword>